<evidence type="ECO:0000313" key="2">
    <source>
        <dbReference type="EMBL" id="THZ74001.1"/>
    </source>
</evidence>
<protein>
    <submittedName>
        <fullName evidence="2">Uncharacterized protein</fullName>
    </submittedName>
</protein>
<dbReference type="Proteomes" id="UP000310039">
    <property type="component" value="Unassembled WGS sequence"/>
</dbReference>
<feature type="region of interest" description="Disordered" evidence="1">
    <location>
        <begin position="133"/>
        <end position="155"/>
    </location>
</feature>
<evidence type="ECO:0000256" key="1">
    <source>
        <dbReference type="SAM" id="MobiDB-lite"/>
    </source>
</evidence>
<comment type="caution">
    <text evidence="2">The sequence shown here is derived from an EMBL/GenBank/DDBJ whole genome shotgun (WGS) entry which is preliminary data.</text>
</comment>
<name>A0A4S9X6Q2_AURPU</name>
<proteinExistence type="predicted"/>
<evidence type="ECO:0000313" key="3">
    <source>
        <dbReference type="Proteomes" id="UP000310039"/>
    </source>
</evidence>
<accession>A0A4S9X6Q2</accession>
<dbReference type="EMBL" id="QZBT01000239">
    <property type="protein sequence ID" value="THZ74001.1"/>
    <property type="molecule type" value="Genomic_DNA"/>
</dbReference>
<dbReference type="AlphaFoldDB" id="A0A4S9X6Q2"/>
<sequence>MVCFSNIITATISTILSFIHKVVTMDIFTAASSKSTVSPETLRSDLPSLLATEQHGAQNEHMVGTLEAGPYSMGPELLARSQFAQLTLDYYCTDDQPVKLSKPTASPVTKKTKLLYNVHFFTEYQQLSTNSEHTSRLPYDIPTISPPTARKRRTRNSFEGQLQECRERDTIYDKNRHFIDHAIPNARNRKQVHHLLYQDDCARNPYLQWSRQELMIALTQCKIQLPEQGEGSRFKCRAALEKAIKASQSAKSLLLDLPKEIRTMVYELALWQDTNEPIDVVKDSRTWPALSGTEPENGHPILASSMRPEIKDWDSKLDYGTSKWLQKIGPKRIAKLRRLSFTYGRYREVEVDLRCLDASRWTMRELPPWVVTNTPENLEEDLKFWQTKKQEYVDLHMFYAYQQLIETTEGHIVAAQIAMNAFVELCGIGNGVRPTVKGLEILASAVFDICCSNLRYRRRGY</sequence>
<reference evidence="2 3" key="1">
    <citation type="submission" date="2018-10" db="EMBL/GenBank/DDBJ databases">
        <title>Fifty Aureobasidium pullulans genomes reveal a recombining polyextremotolerant generalist.</title>
        <authorList>
            <person name="Gostincar C."/>
            <person name="Turk M."/>
            <person name="Zajc J."/>
            <person name="Gunde-Cimerman N."/>
        </authorList>
    </citation>
    <scope>NUCLEOTIDE SEQUENCE [LARGE SCALE GENOMIC DNA]</scope>
    <source>
        <strain evidence="2 3">EXF-3403</strain>
    </source>
</reference>
<organism evidence="2 3">
    <name type="scientific">Aureobasidium pullulans</name>
    <name type="common">Black yeast</name>
    <name type="synonym">Pullularia pullulans</name>
    <dbReference type="NCBI Taxonomy" id="5580"/>
    <lineage>
        <taxon>Eukaryota</taxon>
        <taxon>Fungi</taxon>
        <taxon>Dikarya</taxon>
        <taxon>Ascomycota</taxon>
        <taxon>Pezizomycotina</taxon>
        <taxon>Dothideomycetes</taxon>
        <taxon>Dothideomycetidae</taxon>
        <taxon>Dothideales</taxon>
        <taxon>Saccotheciaceae</taxon>
        <taxon>Aureobasidium</taxon>
    </lineage>
</organism>
<gene>
    <name evidence="2" type="ORF">D6C84_09530</name>
</gene>